<comment type="catalytic activity">
    <reaction evidence="4">
        <text>(6S)-5-formyl-5,6,7,8-tetrahydrofolate + ATP = (6R)-5,10-methenyltetrahydrofolate + ADP + phosphate</text>
        <dbReference type="Rhea" id="RHEA:10488"/>
        <dbReference type="ChEBI" id="CHEBI:30616"/>
        <dbReference type="ChEBI" id="CHEBI:43474"/>
        <dbReference type="ChEBI" id="CHEBI:57455"/>
        <dbReference type="ChEBI" id="CHEBI:57457"/>
        <dbReference type="ChEBI" id="CHEBI:456216"/>
        <dbReference type="EC" id="6.3.3.2"/>
    </reaction>
</comment>
<evidence type="ECO:0000256" key="4">
    <source>
        <dbReference type="RuleBase" id="RU361279"/>
    </source>
</evidence>
<gene>
    <name evidence="6" type="ORF">H8704_09700</name>
</gene>
<comment type="cofactor">
    <cofactor evidence="4">
        <name>Mg(2+)</name>
        <dbReference type="ChEBI" id="CHEBI:18420"/>
    </cofactor>
</comment>
<dbReference type="NCBIfam" id="TIGR02727">
    <property type="entry name" value="MTHFS_bact"/>
    <property type="match status" value="1"/>
</dbReference>
<dbReference type="EC" id="6.3.3.2" evidence="4"/>
<dbReference type="PANTHER" id="PTHR23407">
    <property type="entry name" value="ATPASE INHIBITOR/5-FORMYLTETRAHYDROFOLATE CYCLO-LIGASE"/>
    <property type="match status" value="1"/>
</dbReference>
<evidence type="ECO:0000256" key="3">
    <source>
        <dbReference type="ARBA" id="ARBA00022840"/>
    </source>
</evidence>
<evidence type="ECO:0000313" key="6">
    <source>
        <dbReference type="EMBL" id="MBC8562892.1"/>
    </source>
</evidence>
<dbReference type="EMBL" id="JACRSX010000013">
    <property type="protein sequence ID" value="MBC8562892.1"/>
    <property type="molecule type" value="Genomic_DNA"/>
</dbReference>
<dbReference type="RefSeq" id="WP_249298143.1">
    <property type="nucleotide sequence ID" value="NZ_JACRSX010000013.1"/>
</dbReference>
<keyword evidence="4" id="KW-0479">Metal-binding</keyword>
<comment type="caution">
    <text evidence="6">The sequence shown here is derived from an EMBL/GenBank/DDBJ whole genome shotgun (WGS) entry which is preliminary data.</text>
</comment>
<dbReference type="InterPro" id="IPR002698">
    <property type="entry name" value="FTHF_cligase"/>
</dbReference>
<dbReference type="Pfam" id="PF01812">
    <property type="entry name" value="5-FTHF_cyc-lig"/>
    <property type="match status" value="1"/>
</dbReference>
<keyword evidence="5" id="KW-0175">Coiled coil</keyword>
<keyword evidence="2 4" id="KW-0547">Nucleotide-binding</keyword>
<keyword evidence="7" id="KW-1185">Reference proteome</keyword>
<dbReference type="InterPro" id="IPR024185">
    <property type="entry name" value="FTHF_cligase-like_sf"/>
</dbReference>
<dbReference type="PANTHER" id="PTHR23407:SF1">
    <property type="entry name" value="5-FORMYLTETRAHYDROFOLATE CYCLO-LIGASE"/>
    <property type="match status" value="1"/>
</dbReference>
<sequence>MTKKEAREIMKKLRREMSDQERSRQNQEIREQLLADPVWREVSWFYPFVSYGTEVDTKELIRGLFAEQKQGRRIHVAVPRVAGREMDFYEIHDMTDLQPGYQGILEPAEYCPKVEATEGMMLLPGLAFDREGHRVGYGGGYYDRYLARFEGTSLHLYAVAYDFQIVDHIEAEEHDIPPHRIITSQNKHN</sequence>
<evidence type="ECO:0000313" key="7">
    <source>
        <dbReference type="Proteomes" id="UP000606193"/>
    </source>
</evidence>
<accession>A0ABR7N2P1</accession>
<evidence type="ECO:0000256" key="5">
    <source>
        <dbReference type="SAM" id="Coils"/>
    </source>
</evidence>
<name>A0ABR7N2P1_9FIRM</name>
<dbReference type="SUPFAM" id="SSF100950">
    <property type="entry name" value="NagB/RpiA/CoA transferase-like"/>
    <property type="match status" value="1"/>
</dbReference>
<dbReference type="Proteomes" id="UP000606193">
    <property type="component" value="Unassembled WGS sequence"/>
</dbReference>
<keyword evidence="4" id="KW-0460">Magnesium</keyword>
<dbReference type="PIRSF" id="PIRSF006806">
    <property type="entry name" value="FTHF_cligase"/>
    <property type="match status" value="1"/>
</dbReference>
<dbReference type="InterPro" id="IPR037171">
    <property type="entry name" value="NagB/RpiA_transferase-like"/>
</dbReference>
<protein>
    <recommendedName>
        <fullName evidence="4">5-formyltetrahydrofolate cyclo-ligase</fullName>
        <ecNumber evidence="4">6.3.3.2</ecNumber>
    </recommendedName>
</protein>
<keyword evidence="3 4" id="KW-0067">ATP-binding</keyword>
<feature type="coiled-coil region" evidence="5">
    <location>
        <begin position="3"/>
        <end position="30"/>
    </location>
</feature>
<organism evidence="6 7">
    <name type="scientific">Jutongia huaianensis</name>
    <dbReference type="NCBI Taxonomy" id="2763668"/>
    <lineage>
        <taxon>Bacteria</taxon>
        <taxon>Bacillati</taxon>
        <taxon>Bacillota</taxon>
        <taxon>Clostridia</taxon>
        <taxon>Lachnospirales</taxon>
        <taxon>Lachnospiraceae</taxon>
        <taxon>Jutongia</taxon>
    </lineage>
</organism>
<evidence type="ECO:0000256" key="2">
    <source>
        <dbReference type="ARBA" id="ARBA00022741"/>
    </source>
</evidence>
<proteinExistence type="inferred from homology"/>
<dbReference type="GO" id="GO:0030272">
    <property type="term" value="F:5-formyltetrahydrofolate cyclo-ligase activity"/>
    <property type="evidence" value="ECO:0007669"/>
    <property type="project" value="UniProtKB-EC"/>
</dbReference>
<reference evidence="6 7" key="1">
    <citation type="submission" date="2020-08" db="EMBL/GenBank/DDBJ databases">
        <title>Genome public.</title>
        <authorList>
            <person name="Liu C."/>
            <person name="Sun Q."/>
        </authorList>
    </citation>
    <scope>NUCLEOTIDE SEQUENCE [LARGE SCALE GENOMIC DNA]</scope>
    <source>
        <strain evidence="6 7">NSJ-37</strain>
    </source>
</reference>
<comment type="similarity">
    <text evidence="1 4">Belongs to the 5-formyltetrahydrofolate cyclo-ligase family.</text>
</comment>
<keyword evidence="6" id="KW-0436">Ligase</keyword>
<dbReference type="Gene3D" id="3.40.50.10420">
    <property type="entry name" value="NagB/RpiA/CoA transferase-like"/>
    <property type="match status" value="1"/>
</dbReference>
<evidence type="ECO:0000256" key="1">
    <source>
        <dbReference type="ARBA" id="ARBA00010638"/>
    </source>
</evidence>